<feature type="modified residue" description="N6-(pyridoxal phosphate)lysine" evidence="14">
    <location>
        <position position="86"/>
    </location>
</feature>
<dbReference type="UniPathway" id="UPA00035">
    <property type="reaction ID" value="UER00044"/>
</dbReference>
<evidence type="ECO:0000313" key="20">
    <source>
        <dbReference type="Proteomes" id="UP000196440"/>
    </source>
</evidence>
<evidence type="ECO:0000256" key="13">
    <source>
        <dbReference type="ARBA" id="ARBA00049047"/>
    </source>
</evidence>
<dbReference type="NCBIfam" id="TIGR00263">
    <property type="entry name" value="trpB"/>
    <property type="match status" value="1"/>
</dbReference>
<dbReference type="InterPro" id="IPR036052">
    <property type="entry name" value="TrpB-like_PALP_sf"/>
</dbReference>
<dbReference type="InterPro" id="IPR023026">
    <property type="entry name" value="Trp_synth_beta/beta-like"/>
</dbReference>
<protein>
    <recommendedName>
        <fullName evidence="7 14">Tryptophan synthase beta chain</fullName>
        <ecNumber evidence="6 14">4.2.1.20</ecNumber>
    </recommendedName>
</protein>
<evidence type="ECO:0000256" key="6">
    <source>
        <dbReference type="ARBA" id="ARBA00012043"/>
    </source>
</evidence>
<dbReference type="Proteomes" id="UP000038750">
    <property type="component" value="Unassembled WGS sequence"/>
</dbReference>
<dbReference type="PANTHER" id="PTHR48077">
    <property type="entry name" value="TRYPTOPHAN SYNTHASE-RELATED"/>
    <property type="match status" value="1"/>
</dbReference>
<dbReference type="GO" id="GO:0005737">
    <property type="term" value="C:cytoplasm"/>
    <property type="evidence" value="ECO:0007669"/>
    <property type="project" value="TreeGrafter"/>
</dbReference>
<reference evidence="17 20" key="2">
    <citation type="submission" date="2017-05" db="EMBL/GenBank/DDBJ databases">
        <title>Whole genome sequencing of Yersinia kristensenii.</title>
        <authorList>
            <person name="Campioni F."/>
        </authorList>
    </citation>
    <scope>NUCLEOTIDE SEQUENCE [LARGE SCALE GENOMIC DNA]</scope>
    <source>
        <strain evidence="17 20">CFSAN060536</strain>
    </source>
</reference>
<dbReference type="GO" id="GO:0004834">
    <property type="term" value="F:tryptophan synthase activity"/>
    <property type="evidence" value="ECO:0007669"/>
    <property type="project" value="UniProtKB-UniRule"/>
</dbReference>
<dbReference type="EMBL" id="CP046294">
    <property type="protein sequence ID" value="QGR71306.1"/>
    <property type="molecule type" value="Genomic_DNA"/>
</dbReference>
<proteinExistence type="inferred from homology"/>
<reference evidence="18 21" key="3">
    <citation type="submission" date="2019-11" db="EMBL/GenBank/DDBJ databases">
        <title>FDA dAtabase for Regulatory Grade micrObial Sequences (FDA-ARGOS): Supporting development and validation of Infectious Disease Dx tests.</title>
        <authorList>
            <person name="Patel R."/>
            <person name="Rucinski S."/>
            <person name="Tallon L."/>
            <person name="Sadzewicz L."/>
            <person name="Vavikolanu K."/>
            <person name="Mehta A."/>
            <person name="Aluvathingal J."/>
            <person name="Nadendla S."/>
            <person name="Nandy P."/>
            <person name="Geyer C."/>
            <person name="Yan Y."/>
            <person name="Sichtig H."/>
        </authorList>
    </citation>
    <scope>NUCLEOTIDE SEQUENCE [LARGE SCALE GENOMIC DNA]</scope>
    <source>
        <strain evidence="18 21">FDAARGOS_729</strain>
    </source>
</reference>
<comment type="pathway">
    <text evidence="3 14">Amino-acid biosynthesis; L-tryptophan biosynthesis; L-tryptophan from chorismate: step 5/5.</text>
</comment>
<dbReference type="OrthoDB" id="9766131at2"/>
<dbReference type="EC" id="4.2.1.20" evidence="6 14"/>
<keyword evidence="21" id="KW-1185">Reference proteome</keyword>
<comment type="catalytic activity">
    <reaction evidence="13 14">
        <text>(1S,2R)-1-C-(indol-3-yl)glycerol 3-phosphate + L-serine = D-glyceraldehyde 3-phosphate + L-tryptophan + H2O</text>
        <dbReference type="Rhea" id="RHEA:10532"/>
        <dbReference type="ChEBI" id="CHEBI:15377"/>
        <dbReference type="ChEBI" id="CHEBI:33384"/>
        <dbReference type="ChEBI" id="CHEBI:57912"/>
        <dbReference type="ChEBI" id="CHEBI:58866"/>
        <dbReference type="ChEBI" id="CHEBI:59776"/>
        <dbReference type="EC" id="4.2.1.20"/>
    </reaction>
</comment>
<dbReference type="EMBL" id="CPZJ01000005">
    <property type="protein sequence ID" value="CNF54078.1"/>
    <property type="molecule type" value="Genomic_DNA"/>
</dbReference>
<dbReference type="GeneID" id="58047326"/>
<dbReference type="SUPFAM" id="SSF53686">
    <property type="entry name" value="Tryptophan synthase beta subunit-like PLP-dependent enzymes"/>
    <property type="match status" value="1"/>
</dbReference>
<comment type="similarity">
    <text evidence="4 14">Belongs to the TrpB family.</text>
</comment>
<gene>
    <name evidence="14 16" type="primary">trpB</name>
    <name evidence="17" type="ORF">CBW57_06970</name>
    <name evidence="16" type="ORF">ERS008530_01455</name>
    <name evidence="18" type="ORF">FOC37_13645</name>
</gene>
<evidence type="ECO:0000256" key="4">
    <source>
        <dbReference type="ARBA" id="ARBA00009982"/>
    </source>
</evidence>
<evidence type="ECO:0000256" key="12">
    <source>
        <dbReference type="ARBA" id="ARBA00023239"/>
    </source>
</evidence>
<evidence type="ECO:0000259" key="15">
    <source>
        <dbReference type="Pfam" id="PF00291"/>
    </source>
</evidence>
<evidence type="ECO:0000313" key="17">
    <source>
        <dbReference type="EMBL" id="OVZ87345.1"/>
    </source>
</evidence>
<dbReference type="Proteomes" id="UP000424966">
    <property type="component" value="Chromosome"/>
</dbReference>
<evidence type="ECO:0000256" key="2">
    <source>
        <dbReference type="ARBA" id="ARBA00002786"/>
    </source>
</evidence>
<dbReference type="PIRSF" id="PIRSF001413">
    <property type="entry name" value="Trp_syn_beta"/>
    <property type="match status" value="1"/>
</dbReference>
<dbReference type="InterPro" id="IPR001926">
    <property type="entry name" value="TrpB-like_PALP"/>
</dbReference>
<dbReference type="eggNOG" id="COG0133">
    <property type="taxonomic scope" value="Bacteria"/>
</dbReference>
<evidence type="ECO:0000256" key="8">
    <source>
        <dbReference type="ARBA" id="ARBA00022605"/>
    </source>
</evidence>
<dbReference type="RefSeq" id="WP_005191549.1">
    <property type="nucleotide sequence ID" value="NZ_CABHXO010000062.1"/>
</dbReference>
<dbReference type="HAMAP" id="MF_00133">
    <property type="entry name" value="Trp_synth_beta"/>
    <property type="match status" value="1"/>
</dbReference>
<dbReference type="PROSITE" id="PS00168">
    <property type="entry name" value="TRP_SYNTHASE_BETA"/>
    <property type="match status" value="1"/>
</dbReference>
<dbReference type="EMBL" id="NHOI01000010">
    <property type="protein sequence ID" value="OVZ87345.1"/>
    <property type="molecule type" value="Genomic_DNA"/>
</dbReference>
<keyword evidence="11 14" id="KW-0057">Aromatic amino acid biosynthesis</keyword>
<comment type="cofactor">
    <cofactor evidence="1 14">
        <name>pyridoxal 5'-phosphate</name>
        <dbReference type="ChEBI" id="CHEBI:597326"/>
    </cofactor>
</comment>
<dbReference type="InterPro" id="IPR006653">
    <property type="entry name" value="Trp_synth_b_CS"/>
</dbReference>
<keyword evidence="10 14" id="KW-0663">Pyridoxal phosphate</keyword>
<dbReference type="Pfam" id="PF00291">
    <property type="entry name" value="PALP"/>
    <property type="match status" value="1"/>
</dbReference>
<dbReference type="PANTHER" id="PTHR48077:SF3">
    <property type="entry name" value="TRYPTOPHAN SYNTHASE"/>
    <property type="match status" value="1"/>
</dbReference>
<dbReference type="Gene3D" id="3.40.50.1100">
    <property type="match status" value="2"/>
</dbReference>
<feature type="domain" description="Tryptophan synthase beta chain-like PALP" evidence="15">
    <location>
        <begin position="52"/>
        <end position="373"/>
    </location>
</feature>
<organism evidence="16 19">
    <name type="scientific">Yersinia intermedia</name>
    <dbReference type="NCBI Taxonomy" id="631"/>
    <lineage>
        <taxon>Bacteria</taxon>
        <taxon>Pseudomonadati</taxon>
        <taxon>Pseudomonadota</taxon>
        <taxon>Gammaproteobacteria</taxon>
        <taxon>Enterobacterales</taxon>
        <taxon>Yersiniaceae</taxon>
        <taxon>Yersinia</taxon>
    </lineage>
</organism>
<keyword evidence="12 14" id="KW-0456">Lyase</keyword>
<evidence type="ECO:0000256" key="11">
    <source>
        <dbReference type="ARBA" id="ARBA00023141"/>
    </source>
</evidence>
<sequence length="396" mass="42493">MTTLNPYFGEFGGMYVPQILMPALKQLEEAFVSAQLDPEFQAAFQDLLKNYAGRPTALTLCQNLTAGTKTKLYLKREDLLHGGAHKTNQVLGQALLAKRMGKTEIIAETGAGQHGVASALACALLGLKCRIYMGAKDIERQSPNVFRMRLMGAEVIPVHSGSSTLKDACNEALRDWSGSYETAHYMLGTAAGPHPYPTIVREFQRMIGEETKAQMLAREGRLPDAVLACVGGGSNAIGMFADFIDEPGVGLIGVEPAGLGIETGQHGAPLKHGKVGIYFGMKSPMMQTSDGQIEESYSISAGLDFPSVGPQHAYLNSIGRADYVSVTDDEALDAFKALSCKEGIIPALESSHALAHALKMIKASPEKEQILVVNLSGRGDKDIFTVHDILKARGEI</sequence>
<dbReference type="FunFam" id="3.40.50.1100:FF:000001">
    <property type="entry name" value="Tryptophan synthase beta chain"/>
    <property type="match status" value="1"/>
</dbReference>
<comment type="function">
    <text evidence="2 14">The beta subunit is responsible for the synthesis of L-tryptophan from indole and L-serine.</text>
</comment>
<accession>A0A0T9M2L1</accession>
<evidence type="ECO:0000313" key="16">
    <source>
        <dbReference type="EMBL" id="CNF54078.1"/>
    </source>
</evidence>
<evidence type="ECO:0000256" key="14">
    <source>
        <dbReference type="HAMAP-Rule" id="MF_00133"/>
    </source>
</evidence>
<evidence type="ECO:0000256" key="1">
    <source>
        <dbReference type="ARBA" id="ARBA00001933"/>
    </source>
</evidence>
<evidence type="ECO:0000313" key="18">
    <source>
        <dbReference type="EMBL" id="QGR71306.1"/>
    </source>
</evidence>
<reference evidence="16 19" key="1">
    <citation type="submission" date="2015-03" db="EMBL/GenBank/DDBJ databases">
        <authorList>
            <person name="Murphy D."/>
        </authorList>
    </citation>
    <scope>NUCLEOTIDE SEQUENCE [LARGE SCALE GENOMIC DNA]</scope>
    <source>
        <strain evidence="16 19">BR165/97</strain>
    </source>
</reference>
<evidence type="ECO:0000256" key="5">
    <source>
        <dbReference type="ARBA" id="ARBA00011270"/>
    </source>
</evidence>
<evidence type="ECO:0000313" key="19">
    <source>
        <dbReference type="Proteomes" id="UP000038750"/>
    </source>
</evidence>
<dbReference type="STRING" id="631.CH53_3895"/>
<name>A0A0T9M2L1_YERIN</name>
<dbReference type="Proteomes" id="UP000196440">
    <property type="component" value="Unassembled WGS sequence"/>
</dbReference>
<dbReference type="InterPro" id="IPR006654">
    <property type="entry name" value="Trp_synth_beta"/>
</dbReference>
<comment type="subunit">
    <text evidence="5 14">Tetramer of two alpha and two beta chains.</text>
</comment>
<dbReference type="AlphaFoldDB" id="A0A0T9M2L1"/>
<dbReference type="KEGG" id="yin:CH53_3895"/>
<dbReference type="CDD" id="cd06446">
    <property type="entry name" value="Trp-synth_B"/>
    <property type="match status" value="1"/>
</dbReference>
<evidence type="ECO:0000313" key="21">
    <source>
        <dbReference type="Proteomes" id="UP000424966"/>
    </source>
</evidence>
<keyword evidence="8 14" id="KW-0028">Amino-acid biosynthesis</keyword>
<keyword evidence="9 14" id="KW-0822">Tryptophan biosynthesis</keyword>
<evidence type="ECO:0000256" key="10">
    <source>
        <dbReference type="ARBA" id="ARBA00022898"/>
    </source>
</evidence>
<dbReference type="FunFam" id="3.40.50.1100:FF:000004">
    <property type="entry name" value="Tryptophan synthase beta chain"/>
    <property type="match status" value="1"/>
</dbReference>
<evidence type="ECO:0000256" key="9">
    <source>
        <dbReference type="ARBA" id="ARBA00022822"/>
    </source>
</evidence>
<evidence type="ECO:0000256" key="3">
    <source>
        <dbReference type="ARBA" id="ARBA00004733"/>
    </source>
</evidence>
<evidence type="ECO:0000256" key="7">
    <source>
        <dbReference type="ARBA" id="ARBA00021362"/>
    </source>
</evidence>